<dbReference type="Proteomes" id="UP000886842">
    <property type="component" value="Unassembled WGS sequence"/>
</dbReference>
<dbReference type="GO" id="GO:0005975">
    <property type="term" value="P:carbohydrate metabolic process"/>
    <property type="evidence" value="ECO:0007669"/>
    <property type="project" value="InterPro"/>
</dbReference>
<name>A0A9D1GZT8_9ACTN</name>
<dbReference type="EMBL" id="DVLP01000281">
    <property type="protein sequence ID" value="HIT75800.1"/>
    <property type="molecule type" value="Genomic_DNA"/>
</dbReference>
<dbReference type="InterPro" id="IPR006311">
    <property type="entry name" value="TAT_signal"/>
</dbReference>
<dbReference type="SUPFAM" id="SSF48208">
    <property type="entry name" value="Six-hairpin glycosidases"/>
    <property type="match status" value="1"/>
</dbReference>
<organism evidence="1 2">
    <name type="scientific">Candidatus Avipropionibacterium avicola</name>
    <dbReference type="NCBI Taxonomy" id="2840701"/>
    <lineage>
        <taxon>Bacteria</taxon>
        <taxon>Bacillati</taxon>
        <taxon>Actinomycetota</taxon>
        <taxon>Actinomycetes</taxon>
        <taxon>Propionibacteriales</taxon>
        <taxon>Propionibacteriaceae</taxon>
        <taxon>Propionibacteriaceae incertae sedis</taxon>
        <taxon>Candidatus Avipropionibacterium</taxon>
    </lineage>
</organism>
<dbReference type="AlphaFoldDB" id="A0A9D1GZT8"/>
<sequence>MSVRPETASRRRFLGGALALPTGFVAGSGLLADPGPWIGVAHAAPAIADPTSRAAFDELDLAFNDGHGYRDETNDKDSSGLSGKLAWGEAYVLQAYALMYEAHGDTHYLDKMVDHLDRVLANRDSERGVSDHAGHSHPAWRADDPYTVGYATLTDADGAPVFEIRSALAYADSCTVSVTPGSAPGLFSLDIENAQYDRVTSHRDLSADPESPDYAVTRLTEGFHAEAPARVLVTVRDLRESGQQTGAPQPDTLTLESRPYVFEVHTGQIVLPMVQFARIVFADPGVTETVQLSA</sequence>
<dbReference type="InterPro" id="IPR008928">
    <property type="entry name" value="6-hairpin_glycosidase_sf"/>
</dbReference>
<dbReference type="PROSITE" id="PS51318">
    <property type="entry name" value="TAT"/>
    <property type="match status" value="1"/>
</dbReference>
<protein>
    <submittedName>
        <fullName evidence="1">Uncharacterized protein</fullName>
    </submittedName>
</protein>
<evidence type="ECO:0000313" key="2">
    <source>
        <dbReference type="Proteomes" id="UP000886842"/>
    </source>
</evidence>
<evidence type="ECO:0000313" key="1">
    <source>
        <dbReference type="EMBL" id="HIT75800.1"/>
    </source>
</evidence>
<reference evidence="1" key="2">
    <citation type="journal article" date="2021" name="PeerJ">
        <title>Extensive microbial diversity within the chicken gut microbiome revealed by metagenomics and culture.</title>
        <authorList>
            <person name="Gilroy R."/>
            <person name="Ravi A."/>
            <person name="Getino M."/>
            <person name="Pursley I."/>
            <person name="Horton D.L."/>
            <person name="Alikhan N.F."/>
            <person name="Baker D."/>
            <person name="Gharbi K."/>
            <person name="Hall N."/>
            <person name="Watson M."/>
            <person name="Adriaenssens E.M."/>
            <person name="Foster-Nyarko E."/>
            <person name="Jarju S."/>
            <person name="Secka A."/>
            <person name="Antonio M."/>
            <person name="Oren A."/>
            <person name="Chaudhuri R.R."/>
            <person name="La Ragione R."/>
            <person name="Hildebrand F."/>
            <person name="Pallen M.J."/>
        </authorList>
    </citation>
    <scope>NUCLEOTIDE SEQUENCE</scope>
    <source>
        <strain evidence="1">ChiGjej1B1-24693</strain>
    </source>
</reference>
<gene>
    <name evidence="1" type="ORF">IAA98_09460</name>
</gene>
<proteinExistence type="predicted"/>
<reference evidence="1" key="1">
    <citation type="submission" date="2020-10" db="EMBL/GenBank/DDBJ databases">
        <authorList>
            <person name="Gilroy R."/>
        </authorList>
    </citation>
    <scope>NUCLEOTIDE SEQUENCE</scope>
    <source>
        <strain evidence="1">ChiGjej1B1-24693</strain>
    </source>
</reference>
<accession>A0A9D1GZT8</accession>
<comment type="caution">
    <text evidence="1">The sequence shown here is derived from an EMBL/GenBank/DDBJ whole genome shotgun (WGS) entry which is preliminary data.</text>
</comment>